<organism evidence="5 6">
    <name type="scientific">Jatrophihabitans cynanchi</name>
    <dbReference type="NCBI Taxonomy" id="2944128"/>
    <lineage>
        <taxon>Bacteria</taxon>
        <taxon>Bacillati</taxon>
        <taxon>Actinomycetota</taxon>
        <taxon>Actinomycetes</taxon>
        <taxon>Jatrophihabitantales</taxon>
        <taxon>Jatrophihabitantaceae</taxon>
        <taxon>Jatrophihabitans</taxon>
    </lineage>
</organism>
<evidence type="ECO:0000313" key="5">
    <source>
        <dbReference type="EMBL" id="WAX57789.1"/>
    </source>
</evidence>
<dbReference type="InterPro" id="IPR000551">
    <property type="entry name" value="MerR-type_HTH_dom"/>
</dbReference>
<evidence type="ECO:0000259" key="4">
    <source>
        <dbReference type="PROSITE" id="PS50937"/>
    </source>
</evidence>
<proteinExistence type="predicted"/>
<dbReference type="Proteomes" id="UP001164693">
    <property type="component" value="Chromosome"/>
</dbReference>
<accession>A0ABY7JYZ9</accession>
<dbReference type="EMBL" id="CP097463">
    <property type="protein sequence ID" value="WAX57789.1"/>
    <property type="molecule type" value="Genomic_DNA"/>
</dbReference>
<keyword evidence="1" id="KW-0805">Transcription regulation</keyword>
<dbReference type="Gene3D" id="1.10.1660.10">
    <property type="match status" value="1"/>
</dbReference>
<evidence type="ECO:0000256" key="1">
    <source>
        <dbReference type="ARBA" id="ARBA00023015"/>
    </source>
</evidence>
<dbReference type="SUPFAM" id="SSF46955">
    <property type="entry name" value="Putative DNA-binding domain"/>
    <property type="match status" value="1"/>
</dbReference>
<dbReference type="PROSITE" id="PS50937">
    <property type="entry name" value="HTH_MERR_2"/>
    <property type="match status" value="1"/>
</dbReference>
<evidence type="ECO:0000313" key="6">
    <source>
        <dbReference type="Proteomes" id="UP001164693"/>
    </source>
</evidence>
<dbReference type="PANTHER" id="PTHR30204">
    <property type="entry name" value="REDOX-CYCLING DRUG-SENSING TRANSCRIPTIONAL ACTIVATOR SOXR"/>
    <property type="match status" value="1"/>
</dbReference>
<dbReference type="PRINTS" id="PR00040">
    <property type="entry name" value="HTHMERR"/>
</dbReference>
<dbReference type="InterPro" id="IPR047057">
    <property type="entry name" value="MerR_fam"/>
</dbReference>
<dbReference type="CDD" id="cd00592">
    <property type="entry name" value="HTH_MerR-like"/>
    <property type="match status" value="1"/>
</dbReference>
<dbReference type="PANTHER" id="PTHR30204:SF93">
    <property type="entry name" value="HTH MERR-TYPE DOMAIN-CONTAINING PROTEIN"/>
    <property type="match status" value="1"/>
</dbReference>
<evidence type="ECO:0000256" key="3">
    <source>
        <dbReference type="ARBA" id="ARBA00023163"/>
    </source>
</evidence>
<protein>
    <submittedName>
        <fullName evidence="5">MerR family transcriptional regulator</fullName>
    </submittedName>
</protein>
<keyword evidence="3" id="KW-0804">Transcription</keyword>
<keyword evidence="2" id="KW-0238">DNA-binding</keyword>
<dbReference type="InterPro" id="IPR015358">
    <property type="entry name" value="Tscrpt_reg_MerR_DNA-bd"/>
</dbReference>
<dbReference type="SMART" id="SM00422">
    <property type="entry name" value="HTH_MERR"/>
    <property type="match status" value="1"/>
</dbReference>
<gene>
    <name evidence="5" type="ORF">M6B22_03240</name>
</gene>
<reference evidence="5" key="1">
    <citation type="submission" date="2022-05" db="EMBL/GenBank/DDBJ databases">
        <title>Jatrophihabitans sp. SB3-54 whole genome sequence.</title>
        <authorList>
            <person name="Suh M.K."/>
            <person name="Eom M.K."/>
            <person name="Kim J.S."/>
            <person name="Kim H.S."/>
            <person name="Do H.E."/>
            <person name="Shin Y.K."/>
            <person name="Lee J.-S."/>
        </authorList>
    </citation>
    <scope>NUCLEOTIDE SEQUENCE</scope>
    <source>
        <strain evidence="5">SB3-54</strain>
    </source>
</reference>
<dbReference type="RefSeq" id="WP_269444336.1">
    <property type="nucleotide sequence ID" value="NZ_CP097463.1"/>
</dbReference>
<dbReference type="InterPro" id="IPR009061">
    <property type="entry name" value="DNA-bd_dom_put_sf"/>
</dbReference>
<sequence length="260" mass="27895">MRYVRSELPSDPPGRLSIGELAGLAGVSPRAVRHYHAIGLLPEPARDGSGYRRYGGKDVVALVRVVRLRAVGMPIPQIAEQMAHAGTDDESLPAALRALADEIDSEIGQLTATRDRLRALADSETFEQPVRTLTQALRGHGLLGPSDELRVGEGWAAALLDALHPQGMPGVLDEASGLLADPAALVTLGALRQRFRALTNKATDAEINALVEAVAAVLPGSRTDAPLVDIALMDKLLSDRLNRAQQRFIRQLRDRLATHA</sequence>
<dbReference type="Pfam" id="PF00376">
    <property type="entry name" value="MerR"/>
    <property type="match status" value="1"/>
</dbReference>
<feature type="domain" description="HTH merR-type" evidence="4">
    <location>
        <begin position="15"/>
        <end position="84"/>
    </location>
</feature>
<name>A0ABY7JYZ9_9ACTN</name>
<dbReference type="Pfam" id="PF09278">
    <property type="entry name" value="MerR-DNA-bind"/>
    <property type="match status" value="1"/>
</dbReference>
<evidence type="ECO:0000256" key="2">
    <source>
        <dbReference type="ARBA" id="ARBA00023125"/>
    </source>
</evidence>
<keyword evidence="6" id="KW-1185">Reference proteome</keyword>